<sequence>MSDSSEEKTHAASSHKLDEARKKGQIAHSSDFVRAAASCAALGYIWLRGSVIQDKCHEALLLVDNLQNLPFHTAVRQALVLLIELTVDAVGPLLGTLIAAVIVAAIIANGGFVFSLEPMKFKFEKIDPFQGLKRMASARSAVEVGKTLFKVAVLSTTFFLFILGTWKTMIYLPICGTGCIGLVFTQAKLLSMIGAAALLVGGLVDLLVQRALFLREMRMTMTEVKREFKDQEGTPELKRERRRLREESAHEPPLGVHRANLVVRGKAILVGLRYVRSEFGVPMMVCRAEGEAASNMSTEARALRIHIVDDDVLAHQLISKTKLGNAVPAQCFAPVAKILYTAGLV</sequence>
<feature type="region of interest" description="Disordered" evidence="2">
    <location>
        <begin position="228"/>
        <end position="249"/>
    </location>
</feature>
<dbReference type="InterPro" id="IPR029025">
    <property type="entry name" value="T3SS_substrate_exporter_C"/>
</dbReference>
<keyword evidence="3" id="KW-0812">Transmembrane</keyword>
<name>A0A838B8X8_9HYPH</name>
<dbReference type="GO" id="GO:0009306">
    <property type="term" value="P:protein secretion"/>
    <property type="evidence" value="ECO:0007669"/>
    <property type="project" value="InterPro"/>
</dbReference>
<dbReference type="Gene3D" id="3.40.1690.10">
    <property type="entry name" value="secretion proteins EscU"/>
    <property type="match status" value="1"/>
</dbReference>
<dbReference type="RefSeq" id="WP_181059232.1">
    <property type="nucleotide sequence ID" value="NZ_JACDTY010000009.1"/>
</dbReference>
<keyword evidence="3" id="KW-0472">Membrane</keyword>
<protein>
    <submittedName>
        <fullName evidence="4">EscU/YscU/HrcU family type III secretion system export apparatus switch protein</fullName>
    </submittedName>
</protein>
<proteinExistence type="inferred from homology"/>
<dbReference type="EMBL" id="JACDTY010000009">
    <property type="protein sequence ID" value="MBA1142429.1"/>
    <property type="molecule type" value="Genomic_DNA"/>
</dbReference>
<dbReference type="Proteomes" id="UP000558284">
    <property type="component" value="Unassembled WGS sequence"/>
</dbReference>
<reference evidence="4 5" key="1">
    <citation type="submission" date="2020-07" db="EMBL/GenBank/DDBJ databases">
        <title>Definition of the novel symbiovar canariense within Mesorhizobium novociceri, a new species of genus Mesorhizobium nodulating Cicer canariense in the Caldera de Taburiente National Park (La Palma, Canary Islands).</title>
        <authorList>
            <person name="Leon-Barrios M."/>
            <person name="Perez-Yepez J."/>
            <person name="Flores-Felix J.D."/>
            <person name="Ramirez-Baena M.H."/>
            <person name="Pulido-Suarez L."/>
            <person name="Igual J.M."/>
            <person name="Velazquez E."/>
            <person name="Peix A."/>
        </authorList>
    </citation>
    <scope>NUCLEOTIDE SEQUENCE [LARGE SCALE GENOMIC DNA]</scope>
    <source>
        <strain evidence="4 5">CCANP35</strain>
    </source>
</reference>
<dbReference type="PANTHER" id="PTHR30531:SF12">
    <property type="entry name" value="FLAGELLAR BIOSYNTHETIC PROTEIN FLHB"/>
    <property type="match status" value="1"/>
</dbReference>
<comment type="caution">
    <text evidence="4">The sequence shown here is derived from an EMBL/GenBank/DDBJ whole genome shotgun (WGS) entry which is preliminary data.</text>
</comment>
<dbReference type="SUPFAM" id="SSF160544">
    <property type="entry name" value="EscU C-terminal domain-like"/>
    <property type="match status" value="1"/>
</dbReference>
<accession>A0A838B8X8</accession>
<evidence type="ECO:0000313" key="4">
    <source>
        <dbReference type="EMBL" id="MBA1142429.1"/>
    </source>
</evidence>
<feature type="transmembrane region" description="Helical" evidence="3">
    <location>
        <begin position="93"/>
        <end position="116"/>
    </location>
</feature>
<dbReference type="Pfam" id="PF01312">
    <property type="entry name" value="Bac_export_2"/>
    <property type="match status" value="1"/>
</dbReference>
<dbReference type="PRINTS" id="PR00950">
    <property type="entry name" value="TYPE3IMSPROT"/>
</dbReference>
<evidence type="ECO:0000256" key="2">
    <source>
        <dbReference type="SAM" id="MobiDB-lite"/>
    </source>
</evidence>
<dbReference type="GO" id="GO:0005886">
    <property type="term" value="C:plasma membrane"/>
    <property type="evidence" value="ECO:0007669"/>
    <property type="project" value="TreeGrafter"/>
</dbReference>
<dbReference type="AlphaFoldDB" id="A0A838B8X8"/>
<feature type="transmembrane region" description="Helical" evidence="3">
    <location>
        <begin position="148"/>
        <end position="169"/>
    </location>
</feature>
<evidence type="ECO:0000256" key="1">
    <source>
        <dbReference type="ARBA" id="ARBA00010690"/>
    </source>
</evidence>
<comment type="similarity">
    <text evidence="1">Belongs to the type III secretion exporter family.</text>
</comment>
<feature type="region of interest" description="Disordered" evidence="2">
    <location>
        <begin position="1"/>
        <end position="21"/>
    </location>
</feature>
<dbReference type="InterPro" id="IPR006135">
    <property type="entry name" value="T3SS_substrate_exporter"/>
</dbReference>
<keyword evidence="5" id="KW-1185">Reference proteome</keyword>
<dbReference type="PANTHER" id="PTHR30531">
    <property type="entry name" value="FLAGELLAR BIOSYNTHETIC PROTEIN FLHB"/>
    <property type="match status" value="1"/>
</dbReference>
<evidence type="ECO:0000256" key="3">
    <source>
        <dbReference type="SAM" id="Phobius"/>
    </source>
</evidence>
<keyword evidence="3" id="KW-1133">Transmembrane helix</keyword>
<organism evidence="4 5">
    <name type="scientific">Mesorhizobium neociceri</name>
    <dbReference type="NCBI Taxonomy" id="1307853"/>
    <lineage>
        <taxon>Bacteria</taxon>
        <taxon>Pseudomonadati</taxon>
        <taxon>Pseudomonadota</taxon>
        <taxon>Alphaproteobacteria</taxon>
        <taxon>Hyphomicrobiales</taxon>
        <taxon>Phyllobacteriaceae</taxon>
        <taxon>Mesorhizobium</taxon>
    </lineage>
</organism>
<gene>
    <name evidence="4" type="ORF">H0241_19495</name>
</gene>
<feature type="transmembrane region" description="Helical" evidence="3">
    <location>
        <begin position="189"/>
        <end position="208"/>
    </location>
</feature>
<evidence type="ECO:0000313" key="5">
    <source>
        <dbReference type="Proteomes" id="UP000558284"/>
    </source>
</evidence>